<evidence type="ECO:0000313" key="2">
    <source>
        <dbReference type="Proteomes" id="UP000450000"/>
    </source>
</evidence>
<protein>
    <recommendedName>
        <fullName evidence="3">DUF4913 domain-containing protein</fullName>
    </recommendedName>
</protein>
<name>A0A6N7L2E6_9ACTN</name>
<gene>
    <name evidence="1" type="ORF">F7Q99_38620</name>
</gene>
<reference evidence="1 2" key="1">
    <citation type="submission" date="2019-09" db="EMBL/GenBank/DDBJ databases">
        <title>Genome Sequences of Streptomyces kaniharaensis ATCC 21070.</title>
        <authorList>
            <person name="Zhu W."/>
            <person name="De Crecy-Lagard V."/>
            <person name="Richards N.G."/>
        </authorList>
    </citation>
    <scope>NUCLEOTIDE SEQUENCE [LARGE SCALE GENOMIC DNA]</scope>
    <source>
        <strain evidence="1 2">SF-557</strain>
    </source>
</reference>
<dbReference type="OrthoDB" id="3535759at2"/>
<organism evidence="1 2">
    <name type="scientific">Streptomyces kaniharaensis</name>
    <dbReference type="NCBI Taxonomy" id="212423"/>
    <lineage>
        <taxon>Bacteria</taxon>
        <taxon>Bacillati</taxon>
        <taxon>Actinomycetota</taxon>
        <taxon>Actinomycetes</taxon>
        <taxon>Kitasatosporales</taxon>
        <taxon>Streptomycetaceae</taxon>
        <taxon>Streptomyces</taxon>
    </lineage>
</organism>
<keyword evidence="2" id="KW-1185">Reference proteome</keyword>
<dbReference type="Proteomes" id="UP000450000">
    <property type="component" value="Unassembled WGS sequence"/>
</dbReference>
<proteinExistence type="predicted"/>
<accession>A0A6N7L2E6</accession>
<comment type="caution">
    <text evidence="1">The sequence shown here is derived from an EMBL/GenBank/DDBJ whole genome shotgun (WGS) entry which is preliminary data.</text>
</comment>
<dbReference type="AlphaFoldDB" id="A0A6N7L2E6"/>
<sequence length="223" mass="25535">MASTPSSPEKMPPGVRPGDGHFVVIMEQTKIKKRLETLERQGLNDRLALLESQNLAQNIYRLAKSIEADAKAKLNAPSPCWDWTSMTEEEAGEAWAKLLRWRREVLKVRWPSRFWDMTTPCWYLHPEVVEELSALYLVWDFTFNDSTSTVYREIEFLERWLPGTHARVKGALAKCYKDGAAGRHQPADDTEHWRDHDDEAVGLFIQADLDARPSAPPAEEGTE</sequence>
<dbReference type="RefSeq" id="WP_153471895.1">
    <property type="nucleotide sequence ID" value="NZ_WBOF01000008.1"/>
</dbReference>
<evidence type="ECO:0000313" key="1">
    <source>
        <dbReference type="EMBL" id="MQS17950.1"/>
    </source>
</evidence>
<dbReference type="EMBL" id="WBOF01000008">
    <property type="protein sequence ID" value="MQS17950.1"/>
    <property type="molecule type" value="Genomic_DNA"/>
</dbReference>
<evidence type="ECO:0008006" key="3">
    <source>
        <dbReference type="Google" id="ProtNLM"/>
    </source>
</evidence>